<organism evidence="1 2">
    <name type="scientific">Methylophaga frappieri (strain ATCC BAA-2434 / DSM 25690 / JAM7)</name>
    <dbReference type="NCBI Taxonomy" id="754477"/>
    <lineage>
        <taxon>Bacteria</taxon>
        <taxon>Pseudomonadati</taxon>
        <taxon>Pseudomonadota</taxon>
        <taxon>Gammaproteobacteria</taxon>
        <taxon>Thiotrichales</taxon>
        <taxon>Piscirickettsiaceae</taxon>
        <taxon>Methylophaga</taxon>
    </lineage>
</organism>
<evidence type="ECO:0000313" key="1">
    <source>
        <dbReference type="EMBL" id="AFJ02297.1"/>
    </source>
</evidence>
<proteinExistence type="predicted"/>
<protein>
    <submittedName>
        <fullName evidence="1">Uncharacterized protein</fullName>
    </submittedName>
</protein>
<dbReference type="HOGENOM" id="CLU_3292276_0_0_6"/>
<keyword evidence="2" id="KW-1185">Reference proteome</keyword>
<dbReference type="AlphaFoldDB" id="I1YHA4"/>
<dbReference type="EMBL" id="CP003380">
    <property type="protein sequence ID" value="AFJ02297.1"/>
    <property type="molecule type" value="Genomic_DNA"/>
</dbReference>
<gene>
    <name evidence="1" type="ordered locus">Q7C_1142</name>
</gene>
<accession>I1YHA4</accession>
<sequence>MCASMPIIFQSPFWPFLKRYAPNGVNPFKYQAIFLMALAK</sequence>
<dbReference type="STRING" id="754477.Q7C_1142"/>
<dbReference type="PATRIC" id="fig|754477.3.peg.1122"/>
<dbReference type="Proteomes" id="UP000009145">
    <property type="component" value="Chromosome"/>
</dbReference>
<evidence type="ECO:0000313" key="2">
    <source>
        <dbReference type="Proteomes" id="UP000009145"/>
    </source>
</evidence>
<reference evidence="1 2" key="1">
    <citation type="journal article" date="2012" name="J. Bacteriol.">
        <title>Complete genome sequences of Methylophaga sp. strain JAM1 and Methylophaga sp. strain JAM7.</title>
        <authorList>
            <person name="Villeneuve C."/>
            <person name="Martineau C."/>
            <person name="Mauffrey F."/>
            <person name="Villemur R."/>
        </authorList>
    </citation>
    <scope>NUCLEOTIDE SEQUENCE [LARGE SCALE GENOMIC DNA]</scope>
    <source>
        <strain evidence="1 2">JAM7</strain>
    </source>
</reference>
<dbReference type="KEGG" id="mec:Q7C_1142"/>
<name>I1YHA4_METFJ</name>